<keyword evidence="2" id="KW-1133">Transmembrane helix</keyword>
<feature type="region of interest" description="Disordered" evidence="1">
    <location>
        <begin position="476"/>
        <end position="532"/>
    </location>
</feature>
<name>A0A5B0S5P9_PUCGR</name>
<feature type="region of interest" description="Disordered" evidence="1">
    <location>
        <begin position="270"/>
        <end position="290"/>
    </location>
</feature>
<comment type="caution">
    <text evidence="3">The sequence shown here is derived from an EMBL/GenBank/DDBJ whole genome shotgun (WGS) entry which is preliminary data.</text>
</comment>
<evidence type="ECO:0000256" key="2">
    <source>
        <dbReference type="SAM" id="Phobius"/>
    </source>
</evidence>
<keyword evidence="2" id="KW-0472">Membrane</keyword>
<reference evidence="3 4" key="1">
    <citation type="submission" date="2019-05" db="EMBL/GenBank/DDBJ databases">
        <title>Emergence of the Ug99 lineage of the wheat stem rust pathogen through somatic hybridization.</title>
        <authorList>
            <person name="Li F."/>
            <person name="Upadhyaya N.M."/>
            <person name="Sperschneider J."/>
            <person name="Matny O."/>
            <person name="Nguyen-Phuc H."/>
            <person name="Mago R."/>
            <person name="Raley C."/>
            <person name="Miller M.E."/>
            <person name="Silverstein K.A.T."/>
            <person name="Henningsen E."/>
            <person name="Hirsch C.D."/>
            <person name="Visser B."/>
            <person name="Pretorius Z.A."/>
            <person name="Steffenson B.J."/>
            <person name="Schwessinger B."/>
            <person name="Dodds P.N."/>
            <person name="Figueroa M."/>
        </authorList>
    </citation>
    <scope>NUCLEOTIDE SEQUENCE [LARGE SCALE GENOMIC DNA]</scope>
    <source>
        <strain evidence="3 4">Ug99</strain>
    </source>
</reference>
<feature type="compositionally biased region" description="Low complexity" evidence="1">
    <location>
        <begin position="490"/>
        <end position="506"/>
    </location>
</feature>
<feature type="transmembrane region" description="Helical" evidence="2">
    <location>
        <begin position="116"/>
        <end position="137"/>
    </location>
</feature>
<evidence type="ECO:0000313" key="4">
    <source>
        <dbReference type="Proteomes" id="UP000325313"/>
    </source>
</evidence>
<dbReference type="AlphaFoldDB" id="A0A5B0S5P9"/>
<keyword evidence="2" id="KW-0812">Transmembrane</keyword>
<organism evidence="3 4">
    <name type="scientific">Puccinia graminis f. sp. tritici</name>
    <dbReference type="NCBI Taxonomy" id="56615"/>
    <lineage>
        <taxon>Eukaryota</taxon>
        <taxon>Fungi</taxon>
        <taxon>Dikarya</taxon>
        <taxon>Basidiomycota</taxon>
        <taxon>Pucciniomycotina</taxon>
        <taxon>Pucciniomycetes</taxon>
        <taxon>Pucciniales</taxon>
        <taxon>Pucciniaceae</taxon>
        <taxon>Puccinia</taxon>
    </lineage>
</organism>
<feature type="region of interest" description="Disordered" evidence="1">
    <location>
        <begin position="239"/>
        <end position="258"/>
    </location>
</feature>
<sequence length="532" mass="58267">MAFVSNINSNGIIATVTSLDVVTSAPLLPTPKPSLIPAVPLAQPTGSPQLSDSTVAYSLTISQQASLGDNDQSFSSTISFAKLASTPIHSLIPTSKPTINALGVEPAANTHTSSRAIATTLIVLLFFFGIIFIAGYWTSDRASRLKGLRWTRSPELKWPGFSSSRVEPKRYISMRQVLEGRTEQPAGFKFGVDQSAVSPGFKPNSEKRNPIQSYLNYRRACATDSLEEINEEGDSINQTTLSKKTSKPSITPGLGPARYRLKTGKWGVGSSRNPFVNSNSKTAPNPHPSSCRQTCCISRMGLPESKKQRGIHGHRTEDLENIGTDIGFSEFGINQRHREAGSNRSTGASYLLTRLKESISGRSKLSSVRSSGCQFQPESPCTKGKGPAEWESEDEIESNTGPEDASELRYLVLTTFNTNTPTKDIPRKRELSLAEIPLPEMPALAWDMTAAAPNEPRLHKTQTTTSDTCRRYYEEMSTPTRPRHSEWMLSSQTFSPSSLSPASPDTPTRKLEKSTPNLTENRTYLASSRLTF</sequence>
<evidence type="ECO:0000256" key="1">
    <source>
        <dbReference type="SAM" id="MobiDB-lite"/>
    </source>
</evidence>
<protein>
    <submittedName>
        <fullName evidence="3">Uncharacterized protein</fullName>
    </submittedName>
</protein>
<feature type="region of interest" description="Disordered" evidence="1">
    <location>
        <begin position="368"/>
        <end position="404"/>
    </location>
</feature>
<gene>
    <name evidence="3" type="ORF">PGTUg99_019150</name>
</gene>
<dbReference type="EMBL" id="VDEP01000073">
    <property type="protein sequence ID" value="KAA1133132.1"/>
    <property type="molecule type" value="Genomic_DNA"/>
</dbReference>
<feature type="compositionally biased region" description="Polar residues" evidence="1">
    <location>
        <begin position="514"/>
        <end position="532"/>
    </location>
</feature>
<dbReference type="Proteomes" id="UP000325313">
    <property type="component" value="Unassembled WGS sequence"/>
</dbReference>
<accession>A0A5B0S5P9</accession>
<evidence type="ECO:0000313" key="3">
    <source>
        <dbReference type="EMBL" id="KAA1133132.1"/>
    </source>
</evidence>
<feature type="compositionally biased region" description="Polar residues" evidence="1">
    <location>
        <begin position="239"/>
        <end position="249"/>
    </location>
</feature>
<proteinExistence type="predicted"/>